<feature type="region of interest" description="Disordered" evidence="8">
    <location>
        <begin position="174"/>
        <end position="198"/>
    </location>
</feature>
<evidence type="ECO:0000256" key="7">
    <source>
        <dbReference type="SAM" id="Coils"/>
    </source>
</evidence>
<dbReference type="InterPro" id="IPR007972">
    <property type="entry name" value="Mtfr1"/>
</dbReference>
<reference evidence="10" key="2">
    <citation type="journal article" date="2013" name="Nat. Genet.">
        <title>The genome of the platyfish, Xiphophorus maculatus, provides insights into evolutionary adaptation and several complex traits.</title>
        <authorList>
            <person name="Schartl M."/>
            <person name="Walter R.B."/>
            <person name="Shen Y."/>
            <person name="Garcia T."/>
            <person name="Catchen J."/>
            <person name="Amores A."/>
            <person name="Braasch I."/>
            <person name="Chalopin D."/>
            <person name="Volff J.N."/>
            <person name="Lesch K.P."/>
            <person name="Bisazza A."/>
            <person name="Minx P."/>
            <person name="Hillier L."/>
            <person name="Wilson R.K."/>
            <person name="Fuerstenberg S."/>
            <person name="Boore J."/>
            <person name="Searle S."/>
            <person name="Postlethwait J.H."/>
            <person name="Warren W.C."/>
        </authorList>
    </citation>
    <scope>NUCLEOTIDE SEQUENCE [LARGE SCALE GENOMIC DNA]</scope>
    <source>
        <strain evidence="10">JP 163 A</strain>
    </source>
</reference>
<dbReference type="FunCoup" id="M4A5G0">
    <property type="interactions" value="677"/>
</dbReference>
<organism evidence="9 10">
    <name type="scientific">Xiphophorus maculatus</name>
    <name type="common">Southern platyfish</name>
    <name type="synonym">Platypoecilus maculatus</name>
    <dbReference type="NCBI Taxonomy" id="8083"/>
    <lineage>
        <taxon>Eukaryota</taxon>
        <taxon>Metazoa</taxon>
        <taxon>Chordata</taxon>
        <taxon>Craniata</taxon>
        <taxon>Vertebrata</taxon>
        <taxon>Euteleostomi</taxon>
        <taxon>Actinopterygii</taxon>
        <taxon>Neopterygii</taxon>
        <taxon>Teleostei</taxon>
        <taxon>Neoteleostei</taxon>
        <taxon>Acanthomorphata</taxon>
        <taxon>Ovalentaria</taxon>
        <taxon>Atherinomorphae</taxon>
        <taxon>Cyprinodontiformes</taxon>
        <taxon>Poeciliidae</taxon>
        <taxon>Poeciliinae</taxon>
        <taxon>Xiphophorus</taxon>
    </lineage>
</organism>
<protein>
    <recommendedName>
        <fullName evidence="6">Mitochondrial fission regulator</fullName>
    </recommendedName>
</protein>
<feature type="region of interest" description="Disordered" evidence="8">
    <location>
        <begin position="282"/>
        <end position="326"/>
    </location>
</feature>
<dbReference type="GO" id="GO:0000266">
    <property type="term" value="P:mitochondrial fission"/>
    <property type="evidence" value="ECO:0007669"/>
    <property type="project" value="UniProtKB-UniRule"/>
</dbReference>
<evidence type="ECO:0000256" key="4">
    <source>
        <dbReference type="ARBA" id="ARBA00023128"/>
    </source>
</evidence>
<dbReference type="Pfam" id="PF05308">
    <property type="entry name" value="Mito_fiss_reg"/>
    <property type="match status" value="1"/>
</dbReference>
<dbReference type="GO" id="GO:0009060">
    <property type="term" value="P:aerobic respiration"/>
    <property type="evidence" value="ECO:0007669"/>
    <property type="project" value="UniProtKB-UniRule"/>
</dbReference>
<dbReference type="AlphaFoldDB" id="M4A5G0"/>
<evidence type="ECO:0000256" key="6">
    <source>
        <dbReference type="RuleBase" id="RU369053"/>
    </source>
</evidence>
<keyword evidence="3" id="KW-0809">Transit peptide</keyword>
<keyword evidence="7" id="KW-0175">Coiled coil</keyword>
<dbReference type="KEGG" id="xma:102230970"/>
<comment type="function">
    <text evidence="6">Plays a role in mitochondrial aerobic respiration. Regulates mitochondrial organization and fission.</text>
</comment>
<feature type="compositionally biased region" description="Pro residues" evidence="8">
    <location>
        <begin position="177"/>
        <end position="196"/>
    </location>
</feature>
<reference evidence="10" key="1">
    <citation type="submission" date="2012-01" db="EMBL/GenBank/DDBJ databases">
        <authorList>
            <person name="Walter R."/>
            <person name="Schartl M."/>
            <person name="Warren W."/>
        </authorList>
    </citation>
    <scope>NUCLEOTIDE SEQUENCE [LARGE SCALE GENOMIC DNA]</scope>
    <source>
        <strain evidence="10">JP 163 A</strain>
    </source>
</reference>
<evidence type="ECO:0000313" key="9">
    <source>
        <dbReference type="Ensembl" id="ENSXMAP00000009704.1"/>
    </source>
</evidence>
<evidence type="ECO:0000256" key="8">
    <source>
        <dbReference type="SAM" id="MobiDB-lite"/>
    </source>
</evidence>
<dbReference type="HOGENOM" id="CLU_059135_0_0_1"/>
<keyword evidence="10" id="KW-1185">Reference proteome</keyword>
<dbReference type="PANTHER" id="PTHR14215">
    <property type="entry name" value="PROTEIN OF UNKNOWN FUNCTION DUF729"/>
    <property type="match status" value="1"/>
</dbReference>
<dbReference type="OMA" id="CPRIHFQ"/>
<feature type="region of interest" description="Disordered" evidence="8">
    <location>
        <begin position="79"/>
        <end position="136"/>
    </location>
</feature>
<comment type="subcellular location">
    <subcellularLocation>
        <location evidence="1 6">Mitochondrion</location>
    </subcellularLocation>
</comment>
<feature type="coiled-coil region" evidence="7">
    <location>
        <begin position="137"/>
        <end position="164"/>
    </location>
</feature>
<dbReference type="STRING" id="8083.ENSXMAP00000009704"/>
<evidence type="ECO:0000256" key="2">
    <source>
        <dbReference type="ARBA" id="ARBA00005807"/>
    </source>
</evidence>
<dbReference type="eggNOG" id="ENOG502QSSN">
    <property type="taxonomic scope" value="Eukaryota"/>
</dbReference>
<dbReference type="GO" id="GO:0005739">
    <property type="term" value="C:mitochondrion"/>
    <property type="evidence" value="ECO:0007669"/>
    <property type="project" value="UniProtKB-SubCell"/>
</dbReference>
<accession>M4A5G0</accession>
<feature type="compositionally biased region" description="Basic residues" evidence="8">
    <location>
        <begin position="109"/>
        <end position="119"/>
    </location>
</feature>
<evidence type="ECO:0000256" key="3">
    <source>
        <dbReference type="ARBA" id="ARBA00022946"/>
    </source>
</evidence>
<dbReference type="RefSeq" id="XP_023181718.1">
    <property type="nucleotide sequence ID" value="XM_023325950.1"/>
</dbReference>
<proteinExistence type="inferred from homology"/>
<feature type="compositionally biased region" description="Basic and acidic residues" evidence="8">
    <location>
        <begin position="290"/>
        <end position="305"/>
    </location>
</feature>
<dbReference type="Ensembl" id="ENSXMAT00000009718.2">
    <property type="protein sequence ID" value="ENSXMAP00000009704.1"/>
    <property type="gene ID" value="ENSXMAG00000009687.2"/>
</dbReference>
<keyword evidence="4 6" id="KW-0496">Mitochondrion</keyword>
<reference evidence="9" key="4">
    <citation type="submission" date="2025-09" db="UniProtKB">
        <authorList>
            <consortium name="Ensembl"/>
        </authorList>
    </citation>
    <scope>IDENTIFICATION</scope>
    <source>
        <strain evidence="9">JP 163 A</strain>
    </source>
</reference>
<dbReference type="Proteomes" id="UP000002852">
    <property type="component" value="Unassembled WGS sequence"/>
</dbReference>
<name>M4A5G0_XIPMA</name>
<feature type="compositionally biased region" description="Basic and acidic residues" evidence="8">
    <location>
        <begin position="249"/>
        <end position="262"/>
    </location>
</feature>
<evidence type="ECO:0000256" key="5">
    <source>
        <dbReference type="ARBA" id="ARBA00037378"/>
    </source>
</evidence>
<dbReference type="OrthoDB" id="2133332at2759"/>
<comment type="similarity">
    <text evidence="2 6">Belongs to the MTFR1 family.</text>
</comment>
<dbReference type="InParanoid" id="M4A5G0"/>
<feature type="region of interest" description="Disordered" evidence="8">
    <location>
        <begin position="249"/>
        <end position="269"/>
    </location>
</feature>
<reference evidence="9" key="3">
    <citation type="submission" date="2025-08" db="UniProtKB">
        <authorList>
            <consortium name="Ensembl"/>
        </authorList>
    </citation>
    <scope>IDENTIFICATION</scope>
    <source>
        <strain evidence="9">JP 163 A</strain>
    </source>
</reference>
<comment type="function">
    <text evidence="5">May play a role in mitochondrial aerobic respiration. May also regulate mitochondrial organization and fission.</text>
</comment>
<evidence type="ECO:0000256" key="1">
    <source>
        <dbReference type="ARBA" id="ARBA00004173"/>
    </source>
</evidence>
<dbReference type="CTD" id="9650"/>
<evidence type="ECO:0000313" key="10">
    <source>
        <dbReference type="Proteomes" id="UP000002852"/>
    </source>
</evidence>
<dbReference type="GeneTree" id="ENSGT00950000183215"/>
<dbReference type="PANTHER" id="PTHR14215:SF1">
    <property type="entry name" value="MITOCHONDRIAL FISSION REGULATOR 1"/>
    <property type="match status" value="1"/>
</dbReference>
<sequence>MSKEHAKIEMDLAFGSGKSYGSSRSLVRRIASSLPIKPCPRVHFQLYPYTEEAGVLIRAKRQTNLVASLADVAWIEGDEEDEEDDEGYFGRSRPGIPPGFMFRAQQPRPQRKPVARRRSLPPLHEDAPDPRGPTAANDEAIQKISALEIELAKLRAQIAQIVLAQEKTAQSAAVAGAPPPFGSVPPPPPPPPPPAPALLRTFSAIELIKERRGKKKDEHAAVDSKPADIPSMLDILKDIDKVKLRSVKSRLDKVEDKTKSNEPADPAGLIAEALKRKFAHRFRKNSGQEGSDREDVNVADPEAKPQSETPLFGQHMLKPTGRKKLL</sequence>
<dbReference type="RefSeq" id="XP_023181717.1">
    <property type="nucleotide sequence ID" value="XM_023325949.1"/>
</dbReference>
<dbReference type="GeneID" id="102230970"/>